<dbReference type="EMBL" id="ML992686">
    <property type="protein sequence ID" value="KAF2209581.1"/>
    <property type="molecule type" value="Genomic_DNA"/>
</dbReference>
<comment type="subcellular location">
    <subcellularLocation>
        <location evidence="1">Membrane</location>
        <topology evidence="1">Multi-pass membrane protein</topology>
    </subcellularLocation>
</comment>
<feature type="compositionally biased region" description="Polar residues" evidence="6">
    <location>
        <begin position="567"/>
        <end position="582"/>
    </location>
</feature>
<feature type="transmembrane region" description="Helical" evidence="7">
    <location>
        <begin position="298"/>
        <end position="319"/>
    </location>
</feature>
<dbReference type="PANTHER" id="PTHR33048">
    <property type="entry name" value="PTH11-LIKE INTEGRAL MEMBRANE PROTEIN (AFU_ORTHOLOGUE AFUA_5G11245)"/>
    <property type="match status" value="1"/>
</dbReference>
<gene>
    <name evidence="10" type="ORF">CERZMDRAFT_86900</name>
</gene>
<dbReference type="AlphaFoldDB" id="A0A6A6F8K2"/>
<dbReference type="InterPro" id="IPR052337">
    <property type="entry name" value="SAT4-like"/>
</dbReference>
<sequence>MRALVVGRLAMYPILAAVLESRAASPVQDTQTFAEQGLQTFDFTLGQVIHPTKTSGCKDGLARVTSLHIVSGNTAIRTTRDRRLCAECCCCSKAMPGNIINLSLADIAKWPKGNYINPHRRQWMPSYATFLYTLATLSILIRAVSRIQRSRHNGTRSTALLDVDDIILVIGWANLTWFTILNILGSEKYMTSRHMWDVVPSMYSPMAKITWLAEFAFLVCGACVKVSVLLFYRRLGQGTYPKMWSWACIGAIVFTLAWTLAFLLALIFNCSPTEAYWMGFSIEYDRKYTCVNTTVNNLLAGIMAVISDLYAVALPCFLMRKIRLPQAQKTGLYAVFSAGLLVVLAGSVRTYYLYQVGHSSDVSSVVFDVFAWSQAELCMGFLCASAPSLRLLGRQYFHGPYLRLKQHISPLLNRLSSTKRGGRSGGAGSGGLELTIRKLDCPYEQVRNDFSHVAKQRKKQLIESNFTDVTTLVQQEESEDDGDDSDELGIKKPAKAKIRGDSLVLPPPVTILQRDGGLEQMERDIGTRPRHHQEQPQPQQQQEEEEEEEDDDDDEEHGRNFLRHLTHSSADTDGSASMTRTNATHESKETNLQDNTIVDGYNRSWLDEGFEGDGVRMLKSYL</sequence>
<feature type="transmembrane region" description="Helical" evidence="7">
    <location>
        <begin position="209"/>
        <end position="232"/>
    </location>
</feature>
<protein>
    <recommendedName>
        <fullName evidence="9">Rhodopsin domain-containing protein</fullName>
    </recommendedName>
</protein>
<keyword evidence="11" id="KW-1185">Reference proteome</keyword>
<feature type="transmembrane region" description="Helical" evidence="7">
    <location>
        <begin position="166"/>
        <end position="185"/>
    </location>
</feature>
<evidence type="ECO:0000256" key="5">
    <source>
        <dbReference type="ARBA" id="ARBA00038359"/>
    </source>
</evidence>
<keyword evidence="4 7" id="KW-0472">Membrane</keyword>
<dbReference type="Pfam" id="PF20684">
    <property type="entry name" value="Fung_rhodopsin"/>
    <property type="match status" value="1"/>
</dbReference>
<feature type="region of interest" description="Disordered" evidence="6">
    <location>
        <begin position="474"/>
        <end position="493"/>
    </location>
</feature>
<evidence type="ECO:0000256" key="2">
    <source>
        <dbReference type="ARBA" id="ARBA00022692"/>
    </source>
</evidence>
<feature type="compositionally biased region" description="Acidic residues" evidence="6">
    <location>
        <begin position="542"/>
        <end position="555"/>
    </location>
</feature>
<feature type="domain" description="Rhodopsin" evidence="9">
    <location>
        <begin position="160"/>
        <end position="392"/>
    </location>
</feature>
<feature type="transmembrane region" description="Helical" evidence="7">
    <location>
        <begin position="244"/>
        <end position="268"/>
    </location>
</feature>
<evidence type="ECO:0000256" key="1">
    <source>
        <dbReference type="ARBA" id="ARBA00004141"/>
    </source>
</evidence>
<dbReference type="OrthoDB" id="5429740at2759"/>
<keyword evidence="3 7" id="KW-1133">Transmembrane helix</keyword>
<comment type="similarity">
    <text evidence="5">Belongs to the SAT4 family.</text>
</comment>
<keyword evidence="2 7" id="KW-0812">Transmembrane</keyword>
<evidence type="ECO:0000256" key="3">
    <source>
        <dbReference type="ARBA" id="ARBA00022989"/>
    </source>
</evidence>
<evidence type="ECO:0000256" key="4">
    <source>
        <dbReference type="ARBA" id="ARBA00023136"/>
    </source>
</evidence>
<organism evidence="10 11">
    <name type="scientific">Cercospora zeae-maydis SCOH1-5</name>
    <dbReference type="NCBI Taxonomy" id="717836"/>
    <lineage>
        <taxon>Eukaryota</taxon>
        <taxon>Fungi</taxon>
        <taxon>Dikarya</taxon>
        <taxon>Ascomycota</taxon>
        <taxon>Pezizomycotina</taxon>
        <taxon>Dothideomycetes</taxon>
        <taxon>Dothideomycetidae</taxon>
        <taxon>Mycosphaerellales</taxon>
        <taxon>Mycosphaerellaceae</taxon>
        <taxon>Cercospora</taxon>
    </lineage>
</organism>
<feature type="signal peptide" evidence="8">
    <location>
        <begin position="1"/>
        <end position="16"/>
    </location>
</feature>
<feature type="transmembrane region" description="Helical" evidence="7">
    <location>
        <begin position="331"/>
        <end position="352"/>
    </location>
</feature>
<evidence type="ECO:0000256" key="7">
    <source>
        <dbReference type="SAM" id="Phobius"/>
    </source>
</evidence>
<feature type="chain" id="PRO_5025502742" description="Rhodopsin domain-containing protein" evidence="8">
    <location>
        <begin position="17"/>
        <end position="622"/>
    </location>
</feature>
<evidence type="ECO:0000313" key="10">
    <source>
        <dbReference type="EMBL" id="KAF2209581.1"/>
    </source>
</evidence>
<feature type="transmembrane region" description="Helical" evidence="7">
    <location>
        <begin position="127"/>
        <end position="145"/>
    </location>
</feature>
<evidence type="ECO:0000313" key="11">
    <source>
        <dbReference type="Proteomes" id="UP000799539"/>
    </source>
</evidence>
<evidence type="ECO:0000256" key="8">
    <source>
        <dbReference type="SAM" id="SignalP"/>
    </source>
</evidence>
<reference evidence="10" key="1">
    <citation type="journal article" date="2020" name="Stud. Mycol.">
        <title>101 Dothideomycetes genomes: a test case for predicting lifestyles and emergence of pathogens.</title>
        <authorList>
            <person name="Haridas S."/>
            <person name="Albert R."/>
            <person name="Binder M."/>
            <person name="Bloem J."/>
            <person name="Labutti K."/>
            <person name="Salamov A."/>
            <person name="Andreopoulos B."/>
            <person name="Baker S."/>
            <person name="Barry K."/>
            <person name="Bills G."/>
            <person name="Bluhm B."/>
            <person name="Cannon C."/>
            <person name="Castanera R."/>
            <person name="Culley D."/>
            <person name="Daum C."/>
            <person name="Ezra D."/>
            <person name="Gonzalez J."/>
            <person name="Henrissat B."/>
            <person name="Kuo A."/>
            <person name="Liang C."/>
            <person name="Lipzen A."/>
            <person name="Lutzoni F."/>
            <person name="Magnuson J."/>
            <person name="Mondo S."/>
            <person name="Nolan M."/>
            <person name="Ohm R."/>
            <person name="Pangilinan J."/>
            <person name="Park H.-J."/>
            <person name="Ramirez L."/>
            <person name="Alfaro M."/>
            <person name="Sun H."/>
            <person name="Tritt A."/>
            <person name="Yoshinaga Y."/>
            <person name="Zwiers L.-H."/>
            <person name="Turgeon B."/>
            <person name="Goodwin S."/>
            <person name="Spatafora J."/>
            <person name="Crous P."/>
            <person name="Grigoriev I."/>
        </authorList>
    </citation>
    <scope>NUCLEOTIDE SEQUENCE</scope>
    <source>
        <strain evidence="10">SCOH1-5</strain>
    </source>
</reference>
<dbReference type="InterPro" id="IPR049326">
    <property type="entry name" value="Rhodopsin_dom_fungi"/>
</dbReference>
<dbReference type="GO" id="GO:0016020">
    <property type="term" value="C:membrane"/>
    <property type="evidence" value="ECO:0007669"/>
    <property type="project" value="UniProtKB-SubCell"/>
</dbReference>
<evidence type="ECO:0000256" key="6">
    <source>
        <dbReference type="SAM" id="MobiDB-lite"/>
    </source>
</evidence>
<keyword evidence="8" id="KW-0732">Signal</keyword>
<evidence type="ECO:0000259" key="9">
    <source>
        <dbReference type="Pfam" id="PF20684"/>
    </source>
</evidence>
<dbReference type="PANTHER" id="PTHR33048:SF129">
    <property type="entry name" value="INTEGRAL MEMBRANE PROTEIN-RELATED"/>
    <property type="match status" value="1"/>
</dbReference>
<accession>A0A6A6F8K2</accession>
<proteinExistence type="inferred from homology"/>
<feature type="region of interest" description="Disordered" evidence="6">
    <location>
        <begin position="526"/>
        <end position="598"/>
    </location>
</feature>
<name>A0A6A6F8K2_9PEZI</name>
<feature type="compositionally biased region" description="Acidic residues" evidence="6">
    <location>
        <begin position="476"/>
        <end position="487"/>
    </location>
</feature>
<dbReference type="Proteomes" id="UP000799539">
    <property type="component" value="Unassembled WGS sequence"/>
</dbReference>